<protein>
    <submittedName>
        <fullName evidence="2">Rhamnosyltransferase</fullName>
    </submittedName>
</protein>
<proteinExistence type="predicted"/>
<feature type="domain" description="Glycosyltransferase 2-like" evidence="1">
    <location>
        <begin position="83"/>
        <end position="220"/>
    </location>
</feature>
<dbReference type="Proteomes" id="UP000324159">
    <property type="component" value="Unassembled WGS sequence"/>
</dbReference>
<dbReference type="Gene3D" id="3.90.550.10">
    <property type="entry name" value="Spore Coat Polysaccharide Biosynthesis Protein SpsA, Chain A"/>
    <property type="match status" value="1"/>
</dbReference>
<reference evidence="2 3" key="1">
    <citation type="submission" date="2019-07" db="EMBL/GenBank/DDBJ databases">
        <title>Genomic Encyclopedia of Type Strains, Phase IV (KMG-IV): sequencing the most valuable type-strain genomes for metagenomic binning, comparative biology and taxonomic classification.</title>
        <authorList>
            <person name="Goeker M."/>
        </authorList>
    </citation>
    <scope>NUCLEOTIDE SEQUENCE [LARGE SCALE GENOMIC DNA]</scope>
    <source>
        <strain evidence="2 3">SS015</strain>
    </source>
</reference>
<dbReference type="EMBL" id="VNIB01000001">
    <property type="protein sequence ID" value="TYP00076.1"/>
    <property type="molecule type" value="Genomic_DNA"/>
</dbReference>
<dbReference type="InterPro" id="IPR029044">
    <property type="entry name" value="Nucleotide-diphossugar_trans"/>
</dbReference>
<gene>
    <name evidence="2" type="ORF">EDC39_101236</name>
</gene>
<sequence>MKLKCGLFIPVCDDSYVVRQAMSVAEQCLQPDRILIVDSSGSQMDLSPYQVLDAEVVKIPRQDFDHGGTRNLALDVLSGCDVIVYLTQDAVFASRTSLRNLMCAFRVGEVSAAYGRHVPWARSSAIARHARLYNYPDRPSYKVLADASEQGIKAIFMSNAFAAYRLSALKEIGGFRAPVIMGEDMEAAARLLLAGCKIAYVAEARVYHSHEYGLRDEFRRYFDIGVFHREQGWILKRFGRAEGEGRRFVRSELSYLRQHAPWRIPEALLRTCLKYLGYRAGKNYHVLPESLLPKLSMNRNYWPRRRVA</sequence>
<dbReference type="Pfam" id="PF13632">
    <property type="entry name" value="Glyco_trans_2_3"/>
    <property type="match status" value="1"/>
</dbReference>
<keyword evidence="2" id="KW-0808">Transferase</keyword>
<organism evidence="2 3">
    <name type="scientific">Geothermobacter ehrlichii</name>
    <dbReference type="NCBI Taxonomy" id="213224"/>
    <lineage>
        <taxon>Bacteria</taxon>
        <taxon>Pseudomonadati</taxon>
        <taxon>Thermodesulfobacteriota</taxon>
        <taxon>Desulfuromonadia</taxon>
        <taxon>Desulfuromonadales</taxon>
        <taxon>Geothermobacteraceae</taxon>
        <taxon>Geothermobacter</taxon>
    </lineage>
</organism>
<name>A0A5D3WLP4_9BACT</name>
<keyword evidence="3" id="KW-1185">Reference proteome</keyword>
<comment type="caution">
    <text evidence="2">The sequence shown here is derived from an EMBL/GenBank/DDBJ whole genome shotgun (WGS) entry which is preliminary data.</text>
</comment>
<dbReference type="SUPFAM" id="SSF53448">
    <property type="entry name" value="Nucleotide-diphospho-sugar transferases"/>
    <property type="match status" value="1"/>
</dbReference>
<dbReference type="AlphaFoldDB" id="A0A5D3WLP4"/>
<dbReference type="InterPro" id="IPR001173">
    <property type="entry name" value="Glyco_trans_2-like"/>
</dbReference>
<dbReference type="GO" id="GO:0016740">
    <property type="term" value="F:transferase activity"/>
    <property type="evidence" value="ECO:0007669"/>
    <property type="project" value="UniProtKB-KW"/>
</dbReference>
<evidence type="ECO:0000259" key="1">
    <source>
        <dbReference type="Pfam" id="PF13632"/>
    </source>
</evidence>
<evidence type="ECO:0000313" key="2">
    <source>
        <dbReference type="EMBL" id="TYP00076.1"/>
    </source>
</evidence>
<evidence type="ECO:0000313" key="3">
    <source>
        <dbReference type="Proteomes" id="UP000324159"/>
    </source>
</evidence>
<accession>A0A5D3WLP4</accession>